<dbReference type="GO" id="GO:0003723">
    <property type="term" value="F:RNA binding"/>
    <property type="evidence" value="ECO:0007669"/>
    <property type="project" value="UniProtKB-KW"/>
</dbReference>
<dbReference type="InterPro" id="IPR036986">
    <property type="entry name" value="S4_RNA-bd_sf"/>
</dbReference>
<keyword evidence="1" id="KW-0694">RNA-binding</keyword>
<dbReference type="EMBL" id="QANS01000006">
    <property type="protein sequence ID" value="PTU30241.1"/>
    <property type="molecule type" value="Genomic_DNA"/>
</dbReference>
<dbReference type="AlphaFoldDB" id="A0A2T5MCF2"/>
<dbReference type="RefSeq" id="WP_107941182.1">
    <property type="nucleotide sequence ID" value="NZ_QANS01000006.1"/>
</dbReference>
<organism evidence="2 3">
    <name type="scientific">Stenotrophobium rhamnosiphilum</name>
    <dbReference type="NCBI Taxonomy" id="2029166"/>
    <lineage>
        <taxon>Bacteria</taxon>
        <taxon>Pseudomonadati</taxon>
        <taxon>Pseudomonadota</taxon>
        <taxon>Gammaproteobacteria</taxon>
        <taxon>Nevskiales</taxon>
        <taxon>Nevskiaceae</taxon>
        <taxon>Stenotrophobium</taxon>
    </lineage>
</organism>
<accession>A0A2T5MCF2</accession>
<name>A0A2T5MCF2_9GAMM</name>
<evidence type="ECO:0000313" key="3">
    <source>
        <dbReference type="Proteomes" id="UP000244248"/>
    </source>
</evidence>
<evidence type="ECO:0000313" key="2">
    <source>
        <dbReference type="EMBL" id="PTU30241.1"/>
    </source>
</evidence>
<keyword evidence="3" id="KW-1185">Reference proteome</keyword>
<dbReference type="PROSITE" id="PS50889">
    <property type="entry name" value="S4"/>
    <property type="match status" value="1"/>
</dbReference>
<dbReference type="OrthoDB" id="9802835at2"/>
<sequence>MSTEKFTLDGEYIEVNLLLKLVGVCDSGGAGKMLVANGEVSVDGVAETRKTAKIRAGQKVTCGDTEILVVADPKGGVDGRVR</sequence>
<dbReference type="Proteomes" id="UP000244248">
    <property type="component" value="Unassembled WGS sequence"/>
</dbReference>
<evidence type="ECO:0000256" key="1">
    <source>
        <dbReference type="PROSITE-ProRule" id="PRU00182"/>
    </source>
</evidence>
<protein>
    <submittedName>
        <fullName evidence="2">RNA-binding protein</fullName>
    </submittedName>
</protein>
<reference evidence="2 3" key="1">
    <citation type="submission" date="2018-04" db="EMBL/GenBank/DDBJ databases">
        <title>Novel species isolated from glacier.</title>
        <authorList>
            <person name="Liu Q."/>
            <person name="Xin Y.-H."/>
        </authorList>
    </citation>
    <scope>NUCLEOTIDE SEQUENCE [LARGE SCALE GENOMIC DNA]</scope>
    <source>
        <strain evidence="2 3">GT1R17</strain>
    </source>
</reference>
<dbReference type="Pfam" id="PF13275">
    <property type="entry name" value="S4_2"/>
    <property type="match status" value="1"/>
</dbReference>
<gene>
    <name evidence="2" type="ORF">CJD38_14920</name>
</gene>
<dbReference type="SUPFAM" id="SSF55174">
    <property type="entry name" value="Alpha-L RNA-binding motif"/>
    <property type="match status" value="1"/>
</dbReference>
<proteinExistence type="predicted"/>
<dbReference type="Gene3D" id="3.10.290.10">
    <property type="entry name" value="RNA-binding S4 domain"/>
    <property type="match status" value="1"/>
</dbReference>
<comment type="caution">
    <text evidence="2">The sequence shown here is derived from an EMBL/GenBank/DDBJ whole genome shotgun (WGS) entry which is preliminary data.</text>
</comment>